<organism evidence="2 3">
    <name type="scientific">Anaerobacillus arseniciselenatis</name>
    <dbReference type="NCBI Taxonomy" id="85682"/>
    <lineage>
        <taxon>Bacteria</taxon>
        <taxon>Bacillati</taxon>
        <taxon>Bacillota</taxon>
        <taxon>Bacilli</taxon>
        <taxon>Bacillales</taxon>
        <taxon>Bacillaceae</taxon>
        <taxon>Anaerobacillus</taxon>
    </lineage>
</organism>
<reference evidence="2 3" key="1">
    <citation type="submission" date="2016-10" db="EMBL/GenBank/DDBJ databases">
        <title>Draft genome sequences of four alkaliphilic bacteria belonging to the Anaerobacillus genus.</title>
        <authorList>
            <person name="Bassil N.M."/>
            <person name="Lloyd J.R."/>
        </authorList>
    </citation>
    <scope>NUCLEOTIDE SEQUENCE [LARGE SCALE GENOMIC DNA]</scope>
    <source>
        <strain evidence="2 3">DSM 15340</strain>
    </source>
</reference>
<accession>A0A1S2LIQ6</accession>
<dbReference type="PANTHER" id="PTHR43861">
    <property type="entry name" value="TRANS-ACONITATE 2-METHYLTRANSFERASE-RELATED"/>
    <property type="match status" value="1"/>
</dbReference>
<name>A0A1S2LIQ6_9BACI</name>
<keyword evidence="2" id="KW-0489">Methyltransferase</keyword>
<evidence type="ECO:0000313" key="3">
    <source>
        <dbReference type="Proteomes" id="UP000180098"/>
    </source>
</evidence>
<sequence>MLEDTGERIIPKEMKPMNGLLLEHIARYYFSTPYVKGRVLDIACGTGYGSQMVTKDRKKEITEMIAVDIDDKTLKYAIDNYYHPLLTFQKGDVLDRELPQKLGTFDTILSFETIEHVEDDQLFMKNMYELLNPGGKLILSTPFGQGKGVPSGQPFHVHQFTIEEFKNLFQGFSEVEFYYQRGVTIEPPRKDVYYPLGVAVAVK</sequence>
<dbReference type="GO" id="GO:0032259">
    <property type="term" value="P:methylation"/>
    <property type="evidence" value="ECO:0007669"/>
    <property type="project" value="UniProtKB-KW"/>
</dbReference>
<dbReference type="AlphaFoldDB" id="A0A1S2LIQ6"/>
<dbReference type="OrthoDB" id="8936324at2"/>
<proteinExistence type="predicted"/>
<evidence type="ECO:0000259" key="1">
    <source>
        <dbReference type="Pfam" id="PF08241"/>
    </source>
</evidence>
<dbReference type="EMBL" id="MLQQ01000021">
    <property type="protein sequence ID" value="OIJ12266.1"/>
    <property type="molecule type" value="Genomic_DNA"/>
</dbReference>
<dbReference type="InterPro" id="IPR013216">
    <property type="entry name" value="Methyltransf_11"/>
</dbReference>
<dbReference type="Pfam" id="PF08241">
    <property type="entry name" value="Methyltransf_11"/>
    <property type="match status" value="1"/>
</dbReference>
<dbReference type="InterPro" id="IPR029063">
    <property type="entry name" value="SAM-dependent_MTases_sf"/>
</dbReference>
<dbReference type="GO" id="GO:0008757">
    <property type="term" value="F:S-adenosylmethionine-dependent methyltransferase activity"/>
    <property type="evidence" value="ECO:0007669"/>
    <property type="project" value="InterPro"/>
</dbReference>
<comment type="caution">
    <text evidence="2">The sequence shown here is derived from an EMBL/GenBank/DDBJ whole genome shotgun (WGS) entry which is preliminary data.</text>
</comment>
<feature type="domain" description="Methyltransferase type 11" evidence="1">
    <location>
        <begin position="40"/>
        <end position="139"/>
    </location>
</feature>
<keyword evidence="2" id="KW-0808">Transferase</keyword>
<protein>
    <submittedName>
        <fullName evidence="2">SAM-dependent methyltransferase</fullName>
    </submittedName>
</protein>
<evidence type="ECO:0000313" key="2">
    <source>
        <dbReference type="EMBL" id="OIJ12266.1"/>
    </source>
</evidence>
<gene>
    <name evidence="2" type="ORF">BKP35_10695</name>
</gene>
<dbReference type="RefSeq" id="WP_071313344.1">
    <property type="nucleotide sequence ID" value="NZ_MLQQ01000021.1"/>
</dbReference>
<dbReference type="Gene3D" id="3.40.50.150">
    <property type="entry name" value="Vaccinia Virus protein VP39"/>
    <property type="match status" value="1"/>
</dbReference>
<keyword evidence="3" id="KW-1185">Reference proteome</keyword>
<dbReference type="SUPFAM" id="SSF53335">
    <property type="entry name" value="S-adenosyl-L-methionine-dependent methyltransferases"/>
    <property type="match status" value="1"/>
</dbReference>
<dbReference type="Proteomes" id="UP000180098">
    <property type="component" value="Unassembled WGS sequence"/>
</dbReference>
<dbReference type="CDD" id="cd02440">
    <property type="entry name" value="AdoMet_MTases"/>
    <property type="match status" value="1"/>
</dbReference>